<dbReference type="InterPro" id="IPR036390">
    <property type="entry name" value="WH_DNA-bd_sf"/>
</dbReference>
<keyword evidence="3" id="KW-0804">Transcription</keyword>
<reference evidence="5 6" key="1">
    <citation type="submission" date="2017-08" db="EMBL/GenBank/DDBJ databases">
        <title>Infants hospitalized years apart are colonized by the same room-sourced microbial strains.</title>
        <authorList>
            <person name="Brooks B."/>
            <person name="Olm M.R."/>
            <person name="Firek B.A."/>
            <person name="Baker R."/>
            <person name="Thomas B.C."/>
            <person name="Morowitz M.J."/>
            <person name="Banfield J.F."/>
        </authorList>
    </citation>
    <scope>NUCLEOTIDE SEQUENCE [LARGE SCALE GENOMIC DNA]</scope>
    <source>
        <strain evidence="5">S2_012_000_R2_81</strain>
    </source>
</reference>
<evidence type="ECO:0000313" key="6">
    <source>
        <dbReference type="Proteomes" id="UP000249633"/>
    </source>
</evidence>
<dbReference type="GO" id="GO:0003700">
    <property type="term" value="F:DNA-binding transcription factor activity"/>
    <property type="evidence" value="ECO:0007669"/>
    <property type="project" value="TreeGrafter"/>
</dbReference>
<dbReference type="CDD" id="cd00038">
    <property type="entry name" value="CAP_ED"/>
    <property type="match status" value="1"/>
</dbReference>
<dbReference type="PRINTS" id="PR00103">
    <property type="entry name" value="CAMPKINASE"/>
</dbReference>
<keyword evidence="1" id="KW-0805">Transcription regulation</keyword>
<dbReference type="SUPFAM" id="SSF46785">
    <property type="entry name" value="Winged helix' DNA-binding domain"/>
    <property type="match status" value="1"/>
</dbReference>
<organism evidence="5 6">
    <name type="scientific">Roseateles depolymerans</name>
    <dbReference type="NCBI Taxonomy" id="76731"/>
    <lineage>
        <taxon>Bacteria</taxon>
        <taxon>Pseudomonadati</taxon>
        <taxon>Pseudomonadota</taxon>
        <taxon>Betaproteobacteria</taxon>
        <taxon>Burkholderiales</taxon>
        <taxon>Sphaerotilaceae</taxon>
        <taxon>Roseateles</taxon>
    </lineage>
</organism>
<dbReference type="Proteomes" id="UP000249633">
    <property type="component" value="Unassembled WGS sequence"/>
</dbReference>
<evidence type="ECO:0000256" key="2">
    <source>
        <dbReference type="ARBA" id="ARBA00023125"/>
    </source>
</evidence>
<dbReference type="Gene3D" id="1.10.10.10">
    <property type="entry name" value="Winged helix-like DNA-binding domain superfamily/Winged helix DNA-binding domain"/>
    <property type="match status" value="1"/>
</dbReference>
<dbReference type="GO" id="GO:0005829">
    <property type="term" value="C:cytosol"/>
    <property type="evidence" value="ECO:0007669"/>
    <property type="project" value="TreeGrafter"/>
</dbReference>
<gene>
    <name evidence="5" type="ORF">DI603_14415</name>
</gene>
<dbReference type="PANTHER" id="PTHR24567:SF68">
    <property type="entry name" value="DNA-BINDING TRANSCRIPTIONAL DUAL REGULATOR CRP"/>
    <property type="match status" value="1"/>
</dbReference>
<dbReference type="Pfam" id="PF00325">
    <property type="entry name" value="Crp"/>
    <property type="match status" value="1"/>
</dbReference>
<dbReference type="GO" id="GO:0003677">
    <property type="term" value="F:DNA binding"/>
    <property type="evidence" value="ECO:0007669"/>
    <property type="project" value="UniProtKB-KW"/>
</dbReference>
<dbReference type="SMART" id="SM00419">
    <property type="entry name" value="HTH_CRP"/>
    <property type="match status" value="1"/>
</dbReference>
<dbReference type="InterPro" id="IPR050397">
    <property type="entry name" value="Env_Response_Regulators"/>
</dbReference>
<accession>A0A2W5DJC7</accession>
<dbReference type="AlphaFoldDB" id="A0A2W5DJC7"/>
<dbReference type="PANTHER" id="PTHR24567">
    <property type="entry name" value="CRP FAMILY TRANSCRIPTIONAL REGULATORY PROTEIN"/>
    <property type="match status" value="1"/>
</dbReference>
<dbReference type="InterPro" id="IPR036388">
    <property type="entry name" value="WH-like_DNA-bd_sf"/>
</dbReference>
<sequence length="210" mass="23354">MPEDSFDPELQALPPSLRLLAVRGSVRAYRKGSLLIEEGSLGDNLYLVLTGTLRAFSSDSRGREITYGLYGPGEYVGEMSLDGAPRSASVMCETACRCVMVTRASLLTHISEHPEFAFELLTKVIRRARAATLSTKQLALNDVYGRLRNLIDELTTDGRELALTHQGMAQRLGCSREMVSKLVKDLELGGYLRRIKAGQYQRMKSLPARW</sequence>
<dbReference type="SMART" id="SM00100">
    <property type="entry name" value="cNMP"/>
    <property type="match status" value="1"/>
</dbReference>
<evidence type="ECO:0000313" key="5">
    <source>
        <dbReference type="EMBL" id="PZP30713.1"/>
    </source>
</evidence>
<dbReference type="PROSITE" id="PS50042">
    <property type="entry name" value="CNMP_BINDING_3"/>
    <property type="match status" value="1"/>
</dbReference>
<keyword evidence="2" id="KW-0238">DNA-binding</keyword>
<dbReference type="InterPro" id="IPR018490">
    <property type="entry name" value="cNMP-bd_dom_sf"/>
</dbReference>
<comment type="caution">
    <text evidence="5">The sequence shown here is derived from an EMBL/GenBank/DDBJ whole genome shotgun (WGS) entry which is preliminary data.</text>
</comment>
<name>A0A2W5DJC7_9BURK</name>
<evidence type="ECO:0000259" key="4">
    <source>
        <dbReference type="PROSITE" id="PS50042"/>
    </source>
</evidence>
<evidence type="ECO:0000256" key="3">
    <source>
        <dbReference type="ARBA" id="ARBA00023163"/>
    </source>
</evidence>
<feature type="domain" description="Cyclic nucleotide-binding" evidence="4">
    <location>
        <begin position="29"/>
        <end position="127"/>
    </location>
</feature>
<evidence type="ECO:0000256" key="1">
    <source>
        <dbReference type="ARBA" id="ARBA00023015"/>
    </source>
</evidence>
<dbReference type="InterPro" id="IPR012318">
    <property type="entry name" value="HTH_CRP"/>
</dbReference>
<dbReference type="Gene3D" id="2.60.120.10">
    <property type="entry name" value="Jelly Rolls"/>
    <property type="match status" value="1"/>
</dbReference>
<proteinExistence type="predicted"/>
<dbReference type="InterPro" id="IPR014710">
    <property type="entry name" value="RmlC-like_jellyroll"/>
</dbReference>
<dbReference type="SUPFAM" id="SSF51206">
    <property type="entry name" value="cAMP-binding domain-like"/>
    <property type="match status" value="1"/>
</dbReference>
<protein>
    <submittedName>
        <fullName evidence="5">Crp/Fnr family transcriptional regulator</fullName>
    </submittedName>
</protein>
<dbReference type="InterPro" id="IPR000595">
    <property type="entry name" value="cNMP-bd_dom"/>
</dbReference>
<dbReference type="EMBL" id="QFOD01000013">
    <property type="protein sequence ID" value="PZP30713.1"/>
    <property type="molecule type" value="Genomic_DNA"/>
</dbReference>
<dbReference type="Pfam" id="PF00027">
    <property type="entry name" value="cNMP_binding"/>
    <property type="match status" value="1"/>
</dbReference>